<dbReference type="CDD" id="cd14483">
    <property type="entry name" value="SPX_PHO81_NUC-2_like"/>
    <property type="match status" value="1"/>
</dbReference>
<evidence type="ECO:0000313" key="8">
    <source>
        <dbReference type="Proteomes" id="UP001172684"/>
    </source>
</evidence>
<dbReference type="SUPFAM" id="SSF48403">
    <property type="entry name" value="Ankyrin repeat"/>
    <property type="match status" value="1"/>
</dbReference>
<keyword evidence="1" id="KW-0677">Repeat</keyword>
<dbReference type="InterPro" id="IPR017946">
    <property type="entry name" value="PLC-like_Pdiesterase_TIM-brl"/>
</dbReference>
<dbReference type="InterPro" id="IPR002110">
    <property type="entry name" value="Ankyrin_rpt"/>
</dbReference>
<dbReference type="SUPFAM" id="SSF51695">
    <property type="entry name" value="PLC-like phosphodiesterases"/>
    <property type="match status" value="1"/>
</dbReference>
<dbReference type="Pfam" id="PF12796">
    <property type="entry name" value="Ank_2"/>
    <property type="match status" value="2"/>
</dbReference>
<dbReference type="InterPro" id="IPR036770">
    <property type="entry name" value="Ankyrin_rpt-contain_sf"/>
</dbReference>
<dbReference type="EMBL" id="JAPDRL010000054">
    <property type="protein sequence ID" value="KAJ9661855.1"/>
    <property type="molecule type" value="Genomic_DNA"/>
</dbReference>
<organism evidence="7 8">
    <name type="scientific">Coniosporium apollinis</name>
    <dbReference type="NCBI Taxonomy" id="61459"/>
    <lineage>
        <taxon>Eukaryota</taxon>
        <taxon>Fungi</taxon>
        <taxon>Dikarya</taxon>
        <taxon>Ascomycota</taxon>
        <taxon>Pezizomycotina</taxon>
        <taxon>Dothideomycetes</taxon>
        <taxon>Dothideomycetes incertae sedis</taxon>
        <taxon>Coniosporium</taxon>
    </lineage>
</organism>
<evidence type="ECO:0000259" key="5">
    <source>
        <dbReference type="PROSITE" id="PS51382"/>
    </source>
</evidence>
<evidence type="ECO:0000256" key="4">
    <source>
        <dbReference type="PROSITE-ProRule" id="PRU00023"/>
    </source>
</evidence>
<name>A0ABQ9NN00_9PEZI</name>
<dbReference type="PROSITE" id="PS51704">
    <property type="entry name" value="GP_PDE"/>
    <property type="match status" value="1"/>
</dbReference>
<keyword evidence="3 4" id="KW-0040">ANK repeat</keyword>
<dbReference type="InterPro" id="IPR051578">
    <property type="entry name" value="GDPD"/>
</dbReference>
<evidence type="ECO:0000256" key="3">
    <source>
        <dbReference type="ARBA" id="ARBA00023043"/>
    </source>
</evidence>
<dbReference type="PROSITE" id="PS50297">
    <property type="entry name" value="ANK_REP_REGION"/>
    <property type="match status" value="1"/>
</dbReference>
<gene>
    <name evidence="7" type="primary">PHO81</name>
    <name evidence="7" type="ORF">H2201_006335</name>
</gene>
<dbReference type="Pfam" id="PF03009">
    <property type="entry name" value="GDPD"/>
    <property type="match status" value="1"/>
</dbReference>
<dbReference type="PANTHER" id="PTHR22958:SF23">
    <property type="entry name" value="DEPENDENT KINASE INHIBITOR PHO81, PUTATIVE (AFU_ORTHOLOGUE AFUA_4G06020)-RELATED"/>
    <property type="match status" value="1"/>
</dbReference>
<evidence type="ECO:0000259" key="6">
    <source>
        <dbReference type="PROSITE" id="PS51704"/>
    </source>
</evidence>
<feature type="repeat" description="ANK" evidence="4">
    <location>
        <begin position="441"/>
        <end position="473"/>
    </location>
</feature>
<dbReference type="Proteomes" id="UP001172684">
    <property type="component" value="Unassembled WGS sequence"/>
</dbReference>
<dbReference type="InterPro" id="IPR030395">
    <property type="entry name" value="GP_PDE_dom"/>
</dbReference>
<accession>A0ABQ9NN00</accession>
<proteinExistence type="predicted"/>
<evidence type="ECO:0000256" key="1">
    <source>
        <dbReference type="ARBA" id="ARBA00022737"/>
    </source>
</evidence>
<dbReference type="InterPro" id="IPR057506">
    <property type="entry name" value="C2_GPCPD1"/>
</dbReference>
<reference evidence="7" key="1">
    <citation type="submission" date="2022-10" db="EMBL/GenBank/DDBJ databases">
        <title>Culturing micro-colonial fungi from biological soil crusts in the Mojave desert and describing Neophaeococcomyces mojavensis, and introducing the new genera and species Taxawa tesnikishii.</title>
        <authorList>
            <person name="Kurbessoian T."/>
            <person name="Stajich J.E."/>
        </authorList>
    </citation>
    <scope>NUCLEOTIDE SEQUENCE</scope>
    <source>
        <strain evidence="7">TK_1</strain>
    </source>
</reference>
<sequence length="998" mass="110417">MKFGKYIQKRQLDLPDYAASFVDYKALKKLIKKLSATPVLSHAGPSDGVEPLDAQAALQANKLPFFFRLDRELDKVNKFYVVKEEELKTRLPTLLAKKQALQTRASSTFNSSKKYQSLEEGLRQFTGDLNKLQQFVEINATAFSKILKKWDKASKSRTKELYLSRAVEVQPVFNRDVIKELSDQATAALLELADLAERLQTTTPGSVGHYDTSDQEEDVIDSEVLHAINAGDIAAVSTWISRTRSVSSGAHEHITRAFFSTIDEAPESTLRLLLETELVDLNQVDDINNRNCLHKAAIAGLPIVLRTALLRNLDPRVPDIYGRIPLHYACMYGRPNMIEELVSAAPETVDLKDLNGFTPLLHAIQSRNVDASTACAQFLLSYQARIEPESPTDHIPLNPQIQADAEGLYPQHLVARTGVSPQLLLMLRDYGVDLNQPDKLYQWTPLIHAASEGHIECLKILVQCGVNLDAVDEKGFPARYYAGLEGREECMRLLASAGHDVQAEISQPRLQGAQSSAPSTTSPAPMAMEVDGIPDLSLPPPIIPVRRYGHNFLDEKTLVVINIGGTDAIWFYDQQYPAARLAISPKSSDLIPRNISLPIQEENKVISFEIDDLETFALDFEIFAPFGSKANARAMASTEIFSGKLSRSGYWCAELQDARMQSIGRIRFKFQIIKPFLGTPLEITHFATYWKATSQIDAPNTLITGSSLSGEYIRLFVQFTKDGVPVLYSQWEVDDEGEKIPVMDLTYRSFARIGARHGSGDAILAAVSNAFTATDAADVILQVSRRLASGFVSLRDALAVIPAEMHVELHVLCPDTLDLERLQLEHRLDVNKFIDALLTVVFDHARQLRQKSDGFVRSVVFSSYNPDICTTLNWKQPNYPVLLCNDLFASASPAATMGQNAVQHSGRTVMSVKKAVDIAKDNNFMGIICNSSLLDFAHGLIQYIKTAGLVLIVDAADTSTTRAAAVASPLQTFYGVPDGVDGFLRGNGVLKFNDTIDM</sequence>
<evidence type="ECO:0000256" key="2">
    <source>
        <dbReference type="ARBA" id="ARBA00022801"/>
    </source>
</evidence>
<feature type="domain" description="SPX" evidence="5">
    <location>
        <begin position="1"/>
        <end position="164"/>
    </location>
</feature>
<dbReference type="PROSITE" id="PS50088">
    <property type="entry name" value="ANK_REPEAT"/>
    <property type="match status" value="1"/>
</dbReference>
<dbReference type="Pfam" id="PF25329">
    <property type="entry name" value="C2_GDE1"/>
    <property type="match status" value="1"/>
</dbReference>
<comment type="caution">
    <text evidence="7">The sequence shown here is derived from an EMBL/GenBank/DDBJ whole genome shotgun (WGS) entry which is preliminary data.</text>
</comment>
<dbReference type="Gene3D" id="3.20.20.190">
    <property type="entry name" value="Phosphatidylinositol (PI) phosphodiesterase"/>
    <property type="match status" value="1"/>
</dbReference>
<dbReference type="PANTHER" id="PTHR22958">
    <property type="entry name" value="GLYCEROPHOSPHORYL DIESTER PHOSPHODIESTERASE"/>
    <property type="match status" value="1"/>
</dbReference>
<feature type="domain" description="GP-PDE" evidence="6">
    <location>
        <begin position="683"/>
        <end position="998"/>
    </location>
</feature>
<dbReference type="Gene3D" id="1.25.40.20">
    <property type="entry name" value="Ankyrin repeat-containing domain"/>
    <property type="match status" value="2"/>
</dbReference>
<protein>
    <submittedName>
        <fullName evidence="7">Phosphate system positive regulatory protein pho81</fullName>
    </submittedName>
</protein>
<keyword evidence="8" id="KW-1185">Reference proteome</keyword>
<evidence type="ECO:0000313" key="7">
    <source>
        <dbReference type="EMBL" id="KAJ9661855.1"/>
    </source>
</evidence>
<keyword evidence="2" id="KW-0378">Hydrolase</keyword>
<dbReference type="InterPro" id="IPR004331">
    <property type="entry name" value="SPX_dom"/>
</dbReference>
<dbReference type="PROSITE" id="PS51382">
    <property type="entry name" value="SPX"/>
    <property type="match status" value="1"/>
</dbReference>
<dbReference type="SMART" id="SM00248">
    <property type="entry name" value="ANK"/>
    <property type="match status" value="6"/>
</dbReference>
<dbReference type="Pfam" id="PF03105">
    <property type="entry name" value="SPX"/>
    <property type="match status" value="1"/>
</dbReference>